<name>A0A6P5EXQ6_ANACO</name>
<dbReference type="Gene3D" id="3.30.40.10">
    <property type="entry name" value="Zinc/RING finger domain, C3HC4 (zinc finger)"/>
    <property type="match status" value="1"/>
</dbReference>
<dbReference type="GO" id="GO:0016020">
    <property type="term" value="C:membrane"/>
    <property type="evidence" value="ECO:0007669"/>
    <property type="project" value="UniProtKB-SubCell"/>
</dbReference>
<feature type="transmembrane region" description="Helical" evidence="13">
    <location>
        <begin position="22"/>
        <end position="48"/>
    </location>
</feature>
<evidence type="ECO:0000313" key="15">
    <source>
        <dbReference type="Proteomes" id="UP000515123"/>
    </source>
</evidence>
<evidence type="ECO:0000256" key="5">
    <source>
        <dbReference type="ARBA" id="ARBA00022723"/>
    </source>
</evidence>
<evidence type="ECO:0000256" key="4">
    <source>
        <dbReference type="ARBA" id="ARBA00022692"/>
    </source>
</evidence>
<dbReference type="RefSeq" id="XP_020088359.1">
    <property type="nucleotide sequence ID" value="XM_020232770.1"/>
</dbReference>
<sequence length="144" mass="15680">MDSAMVHVTGMLLFLDIFAPDVLGSCAFLLGCTSATIAVAGIWALSNYRGALQRYRRRISSLLDRALYSSARQVLPAFALRQEGGGSRRGDGPRACTVCLDSLKAGDMVRSLPACTHMFHADCIDPWLRLHSTCPLCRSDAFLN</sequence>
<comment type="pathway">
    <text evidence="2">Protein modification; protein ubiquitination.</text>
</comment>
<organism evidence="15 16">
    <name type="scientific">Ananas comosus</name>
    <name type="common">Pineapple</name>
    <name type="synonym">Ananas ananas</name>
    <dbReference type="NCBI Taxonomy" id="4615"/>
    <lineage>
        <taxon>Eukaryota</taxon>
        <taxon>Viridiplantae</taxon>
        <taxon>Streptophyta</taxon>
        <taxon>Embryophyta</taxon>
        <taxon>Tracheophyta</taxon>
        <taxon>Spermatophyta</taxon>
        <taxon>Magnoliopsida</taxon>
        <taxon>Liliopsida</taxon>
        <taxon>Poales</taxon>
        <taxon>Bromeliaceae</taxon>
        <taxon>Bromelioideae</taxon>
        <taxon>Ananas</taxon>
    </lineage>
</organism>
<keyword evidence="6 12" id="KW-0863">Zinc-finger</keyword>
<evidence type="ECO:0000256" key="3">
    <source>
        <dbReference type="ARBA" id="ARBA00022679"/>
    </source>
</evidence>
<dbReference type="PROSITE" id="PS50089">
    <property type="entry name" value="ZF_RING_2"/>
    <property type="match status" value="1"/>
</dbReference>
<evidence type="ECO:0000256" key="13">
    <source>
        <dbReference type="SAM" id="Phobius"/>
    </source>
</evidence>
<protein>
    <submittedName>
        <fullName evidence="16">E3 ubiquitin-protein ligase ATL9-like</fullName>
    </submittedName>
</protein>
<evidence type="ECO:0000256" key="12">
    <source>
        <dbReference type="PROSITE-ProRule" id="PRU00175"/>
    </source>
</evidence>
<dbReference type="GO" id="GO:0016740">
    <property type="term" value="F:transferase activity"/>
    <property type="evidence" value="ECO:0007669"/>
    <property type="project" value="UniProtKB-KW"/>
</dbReference>
<dbReference type="CDD" id="cd16454">
    <property type="entry name" value="RING-H2_PA-TM-RING"/>
    <property type="match status" value="1"/>
</dbReference>
<accession>A0A6P5EXQ6</accession>
<feature type="domain" description="RING-type" evidence="14">
    <location>
        <begin position="96"/>
        <end position="138"/>
    </location>
</feature>
<dbReference type="PANTHER" id="PTHR45768">
    <property type="entry name" value="E3 UBIQUITIN-PROTEIN LIGASE RNF13-LIKE"/>
    <property type="match status" value="1"/>
</dbReference>
<keyword evidence="8" id="KW-0862">Zinc</keyword>
<keyword evidence="3" id="KW-0808">Transferase</keyword>
<keyword evidence="7" id="KW-0833">Ubl conjugation pathway</keyword>
<dbReference type="Pfam" id="PF13639">
    <property type="entry name" value="zf-RING_2"/>
    <property type="match status" value="1"/>
</dbReference>
<dbReference type="GeneID" id="109710259"/>
<keyword evidence="15" id="KW-1185">Reference proteome</keyword>
<evidence type="ECO:0000256" key="11">
    <source>
        <dbReference type="ARBA" id="ARBA00024209"/>
    </source>
</evidence>
<dbReference type="SMART" id="SM00184">
    <property type="entry name" value="RING"/>
    <property type="match status" value="1"/>
</dbReference>
<keyword evidence="10 13" id="KW-0472">Membrane</keyword>
<comment type="similarity">
    <text evidence="11">Belongs to the RING-type zinc finger family. ATL subfamily.</text>
</comment>
<keyword evidence="4 13" id="KW-0812">Transmembrane</keyword>
<dbReference type="InterPro" id="IPR001841">
    <property type="entry name" value="Znf_RING"/>
</dbReference>
<evidence type="ECO:0000256" key="6">
    <source>
        <dbReference type="ARBA" id="ARBA00022771"/>
    </source>
</evidence>
<proteinExistence type="inferred from homology"/>
<reference evidence="16" key="2">
    <citation type="submission" date="2025-08" db="UniProtKB">
        <authorList>
            <consortium name="RefSeq"/>
        </authorList>
    </citation>
    <scope>IDENTIFICATION</scope>
    <source>
        <tissue evidence="16">Leaf</tissue>
    </source>
</reference>
<dbReference type="GO" id="GO:0008270">
    <property type="term" value="F:zinc ion binding"/>
    <property type="evidence" value="ECO:0007669"/>
    <property type="project" value="UniProtKB-KW"/>
</dbReference>
<evidence type="ECO:0000256" key="1">
    <source>
        <dbReference type="ARBA" id="ARBA00004167"/>
    </source>
</evidence>
<comment type="subcellular location">
    <subcellularLocation>
        <location evidence="1">Membrane</location>
        <topology evidence="1">Single-pass membrane protein</topology>
    </subcellularLocation>
</comment>
<evidence type="ECO:0000256" key="7">
    <source>
        <dbReference type="ARBA" id="ARBA00022786"/>
    </source>
</evidence>
<evidence type="ECO:0000313" key="16">
    <source>
        <dbReference type="RefSeq" id="XP_020088359.1"/>
    </source>
</evidence>
<evidence type="ECO:0000256" key="10">
    <source>
        <dbReference type="ARBA" id="ARBA00023136"/>
    </source>
</evidence>
<gene>
    <name evidence="16" type="primary">LOC109710259</name>
</gene>
<dbReference type="SUPFAM" id="SSF57850">
    <property type="entry name" value="RING/U-box"/>
    <property type="match status" value="1"/>
</dbReference>
<evidence type="ECO:0000259" key="14">
    <source>
        <dbReference type="PROSITE" id="PS50089"/>
    </source>
</evidence>
<evidence type="ECO:0000256" key="2">
    <source>
        <dbReference type="ARBA" id="ARBA00004906"/>
    </source>
</evidence>
<reference evidence="15" key="1">
    <citation type="journal article" date="2015" name="Nat. Genet.">
        <title>The pineapple genome and the evolution of CAM photosynthesis.</title>
        <authorList>
            <person name="Ming R."/>
            <person name="VanBuren R."/>
            <person name="Wai C.M."/>
            <person name="Tang H."/>
            <person name="Schatz M.C."/>
            <person name="Bowers J.E."/>
            <person name="Lyons E."/>
            <person name="Wang M.L."/>
            <person name="Chen J."/>
            <person name="Biggers E."/>
            <person name="Zhang J."/>
            <person name="Huang L."/>
            <person name="Zhang L."/>
            <person name="Miao W."/>
            <person name="Zhang J."/>
            <person name="Ye Z."/>
            <person name="Miao C."/>
            <person name="Lin Z."/>
            <person name="Wang H."/>
            <person name="Zhou H."/>
            <person name="Yim W.C."/>
            <person name="Priest H.D."/>
            <person name="Zheng C."/>
            <person name="Woodhouse M."/>
            <person name="Edger P.P."/>
            <person name="Guyot R."/>
            <person name="Guo H.B."/>
            <person name="Guo H."/>
            <person name="Zheng G."/>
            <person name="Singh R."/>
            <person name="Sharma A."/>
            <person name="Min X."/>
            <person name="Zheng Y."/>
            <person name="Lee H."/>
            <person name="Gurtowski J."/>
            <person name="Sedlazeck F.J."/>
            <person name="Harkess A."/>
            <person name="McKain M.R."/>
            <person name="Liao Z."/>
            <person name="Fang J."/>
            <person name="Liu J."/>
            <person name="Zhang X."/>
            <person name="Zhang Q."/>
            <person name="Hu W."/>
            <person name="Qin Y."/>
            <person name="Wang K."/>
            <person name="Chen L.Y."/>
            <person name="Shirley N."/>
            <person name="Lin Y.R."/>
            <person name="Liu L.Y."/>
            <person name="Hernandez A.G."/>
            <person name="Wright C.L."/>
            <person name="Bulone V."/>
            <person name="Tuskan G.A."/>
            <person name="Heath K."/>
            <person name="Zee F."/>
            <person name="Moore P.H."/>
            <person name="Sunkar R."/>
            <person name="Leebens-Mack J.H."/>
            <person name="Mockler T."/>
            <person name="Bennetzen J.L."/>
            <person name="Freeling M."/>
            <person name="Sankoff D."/>
            <person name="Paterson A.H."/>
            <person name="Zhu X."/>
            <person name="Yang X."/>
            <person name="Smith J.A."/>
            <person name="Cushman J.C."/>
            <person name="Paull R.E."/>
            <person name="Yu Q."/>
        </authorList>
    </citation>
    <scope>NUCLEOTIDE SEQUENCE [LARGE SCALE GENOMIC DNA]</scope>
    <source>
        <strain evidence="15">cv. F153</strain>
    </source>
</reference>
<dbReference type="InterPro" id="IPR013083">
    <property type="entry name" value="Znf_RING/FYVE/PHD"/>
</dbReference>
<keyword evidence="5" id="KW-0479">Metal-binding</keyword>
<dbReference type="AlphaFoldDB" id="A0A6P5EXQ6"/>
<evidence type="ECO:0000256" key="9">
    <source>
        <dbReference type="ARBA" id="ARBA00022989"/>
    </source>
</evidence>
<evidence type="ECO:0000256" key="8">
    <source>
        <dbReference type="ARBA" id="ARBA00022833"/>
    </source>
</evidence>
<dbReference type="OrthoDB" id="8062037at2759"/>
<keyword evidence="9 13" id="KW-1133">Transmembrane helix</keyword>
<dbReference type="Proteomes" id="UP000515123">
    <property type="component" value="Linkage group 5"/>
</dbReference>
<dbReference type="PANTHER" id="PTHR45768:SF18">
    <property type="entry name" value="RING-H2 FINGER PROTEIN ATL47-RELATED"/>
    <property type="match status" value="1"/>
</dbReference>